<dbReference type="PANTHER" id="PTHR39963:SF1">
    <property type="entry name" value="MNMC-LIKE METHYLTRANSFERASE DOMAIN-CONTAINING PROTEIN"/>
    <property type="match status" value="1"/>
</dbReference>
<dbReference type="Gene3D" id="3.40.50.150">
    <property type="entry name" value="Vaccinia Virus protein VP39"/>
    <property type="match status" value="1"/>
</dbReference>
<dbReference type="PANTHER" id="PTHR39963">
    <property type="entry name" value="SLL0983 PROTEIN"/>
    <property type="match status" value="1"/>
</dbReference>
<dbReference type="Pfam" id="PF05430">
    <property type="entry name" value="Methyltransf_30"/>
    <property type="match status" value="1"/>
</dbReference>
<dbReference type="KEGG" id="dsc:ABOD76_12925"/>
<dbReference type="EMBL" id="CP158299">
    <property type="protein sequence ID" value="XBV84344.1"/>
    <property type="molecule type" value="Genomic_DNA"/>
</dbReference>
<accession>A0AAU7U7A7</accession>
<dbReference type="AlphaFoldDB" id="A0AAU7U7A7"/>
<proteinExistence type="predicted"/>
<organism evidence="2">
    <name type="scientific">Deinococcus sonorensis KR-87</name>
    <dbReference type="NCBI Taxonomy" id="694439"/>
    <lineage>
        <taxon>Bacteria</taxon>
        <taxon>Thermotogati</taxon>
        <taxon>Deinococcota</taxon>
        <taxon>Deinococci</taxon>
        <taxon>Deinococcales</taxon>
        <taxon>Deinococcaceae</taxon>
        <taxon>Deinococcus</taxon>
    </lineage>
</organism>
<dbReference type="NCBIfam" id="NF033855">
    <property type="entry name" value="tRNA_MNMC2"/>
    <property type="match status" value="1"/>
</dbReference>
<reference evidence="2" key="1">
    <citation type="submission" date="2024-06" db="EMBL/GenBank/DDBJ databases">
        <title>Draft Genome Sequence of Deinococcus sonorensis Type Strain KR-87, a Biofilm Producing Representative of the Genus Deinococcus.</title>
        <authorList>
            <person name="Boren L.S."/>
            <person name="Grosso R.A."/>
            <person name="Hugenberg-Cox A.N."/>
            <person name="Hill J.T.E."/>
            <person name="Albert C.M."/>
            <person name="Tuohy J.M."/>
        </authorList>
    </citation>
    <scope>NUCLEOTIDE SEQUENCE</scope>
    <source>
        <strain evidence="2">KR-87</strain>
    </source>
</reference>
<evidence type="ECO:0000313" key="2">
    <source>
        <dbReference type="EMBL" id="XBV84344.1"/>
    </source>
</evidence>
<dbReference type="RefSeq" id="WP_350242382.1">
    <property type="nucleotide sequence ID" value="NZ_CP158299.1"/>
</dbReference>
<dbReference type="GO" id="GO:0004808">
    <property type="term" value="F:tRNA (5-methylaminomethyl-2-thiouridylate)(34)-methyltransferase activity"/>
    <property type="evidence" value="ECO:0007669"/>
    <property type="project" value="InterPro"/>
</dbReference>
<evidence type="ECO:0000259" key="1">
    <source>
        <dbReference type="Pfam" id="PF05430"/>
    </source>
</evidence>
<feature type="domain" description="MnmC-like methyltransferase" evidence="1">
    <location>
        <begin position="103"/>
        <end position="214"/>
    </location>
</feature>
<dbReference type="InterPro" id="IPR047785">
    <property type="entry name" value="tRNA_MNMC2"/>
</dbReference>
<dbReference type="InterPro" id="IPR008471">
    <property type="entry name" value="MnmC-like_methylTransf"/>
</dbReference>
<dbReference type="InterPro" id="IPR029063">
    <property type="entry name" value="SAM-dependent_MTases_sf"/>
</dbReference>
<name>A0AAU7U7A7_9DEIO</name>
<protein>
    <submittedName>
        <fullName evidence="2">tRNA (5-methylaminomethyl-2-thiouridine)(34)-methyltransferase MnmD</fullName>
    </submittedName>
</protein>
<gene>
    <name evidence="2" type="primary">mnmD</name>
    <name evidence="2" type="ORF">ABOD76_12925</name>
</gene>
<dbReference type="SUPFAM" id="SSF53335">
    <property type="entry name" value="S-adenosyl-L-methionine-dependent methyltransferases"/>
    <property type="match status" value="1"/>
</dbReference>
<dbReference type="GO" id="GO:0016645">
    <property type="term" value="F:oxidoreductase activity, acting on the CH-NH group of donors"/>
    <property type="evidence" value="ECO:0007669"/>
    <property type="project" value="InterPro"/>
</dbReference>
<sequence length="216" mass="23440">MERQRTLDGSWTVYSPQHAQTYGSRHGAATQAREVFLSGSGTAQHPAPAVLEVGFGLGQNFRVTLQDTLRRGVPLQYLAYEQAPVDEQTLREVSADDPLAQHPVWQQLLTRWGGPLQIGTPALQLELRCADVTTVALPCGWASAVYLDGFSPACNPEVWTPDFLARLAATLRPGGVLATYSAAGRVRRGLMAAGLQVQRCRGPAGKREVLRAIRPV</sequence>